<dbReference type="InterPro" id="IPR029058">
    <property type="entry name" value="AB_hydrolase_fold"/>
</dbReference>
<feature type="domain" description="Carboxylesterase type B" evidence="1">
    <location>
        <begin position="6"/>
        <end position="506"/>
    </location>
</feature>
<evidence type="ECO:0000313" key="2">
    <source>
        <dbReference type="EMBL" id="RUS31411.1"/>
    </source>
</evidence>
<dbReference type="PANTHER" id="PTHR11559">
    <property type="entry name" value="CARBOXYLESTERASE"/>
    <property type="match status" value="1"/>
</dbReference>
<evidence type="ECO:0000259" key="1">
    <source>
        <dbReference type="Pfam" id="PF00135"/>
    </source>
</evidence>
<sequence length="514" mass="57010">MTSNPAVVALPLGQIRGLVRETHRVFYNIPYAQAPVGDLRWKAPKKSQGQWEEVKDATKPGPKCPQPLSPLQDRATVYPNPHLVNDENNCLNLNVWTPNVDTQPKEGWPVMVWVHGGALRDGAGATPTYDGSNLVGSQPIVLVTINYRVNVFGFLASRELAEDSGDGSAGNYGYLDQRMAFEWVNENIHLFGGDSTRITGFGESAGSASLTYHLFISRNLFHRAILESGVARTTGAVKVTDQQRLFNLICDLLDLKGPDRLSQLRQVPSQDLVALIERLEKTMVLRWYPTIDGITLKRNVHHLLREGGHVDPAVREIIIGDNTDEGTLFTGGMAVADTFSATISQFVPPPVAEKLEALYPLSDFDDDQVLGVGRIIGDQMFLAPIRSTARYLATTKGGPRMYHYRFNSLLEATKHLGAGVHHAIELPFVFRQHQHLTEDERKTSDRIVEAWTSFAATGVPVFGEERAEWETFQGAGGKVLVFEAAGVTKYETDDADEVKNERFNFWETLAEDKA</sequence>
<evidence type="ECO:0000313" key="3">
    <source>
        <dbReference type="Proteomes" id="UP000274822"/>
    </source>
</evidence>
<dbReference type="InterPro" id="IPR002018">
    <property type="entry name" value="CarbesteraseB"/>
</dbReference>
<dbReference type="InterPro" id="IPR050309">
    <property type="entry name" value="Type-B_Carboxylest/Lipase"/>
</dbReference>
<protein>
    <recommendedName>
        <fullName evidence="1">Carboxylesterase type B domain-containing protein</fullName>
    </recommendedName>
</protein>
<reference evidence="2 3" key="1">
    <citation type="journal article" date="2018" name="New Phytol.">
        <title>Phylogenomics of Endogonaceae and evolution of mycorrhizas within Mucoromycota.</title>
        <authorList>
            <person name="Chang Y."/>
            <person name="Desiro A."/>
            <person name="Na H."/>
            <person name="Sandor L."/>
            <person name="Lipzen A."/>
            <person name="Clum A."/>
            <person name="Barry K."/>
            <person name="Grigoriev I.V."/>
            <person name="Martin F.M."/>
            <person name="Stajich J.E."/>
            <person name="Smith M.E."/>
            <person name="Bonito G."/>
            <person name="Spatafora J.W."/>
        </authorList>
    </citation>
    <scope>NUCLEOTIDE SEQUENCE [LARGE SCALE GENOMIC DNA]</scope>
    <source>
        <strain evidence="2 3">AD002</strain>
    </source>
</reference>
<name>A0A433QNQ6_9FUNG</name>
<gene>
    <name evidence="2" type="ORF">BC938DRAFT_477874</name>
</gene>
<accession>A0A433QNQ6</accession>
<dbReference type="EMBL" id="RBNJ01002992">
    <property type="protein sequence ID" value="RUS31411.1"/>
    <property type="molecule type" value="Genomic_DNA"/>
</dbReference>
<dbReference type="Gene3D" id="3.40.50.1820">
    <property type="entry name" value="alpha/beta hydrolase"/>
    <property type="match status" value="1"/>
</dbReference>
<proteinExistence type="predicted"/>
<dbReference type="Pfam" id="PF00135">
    <property type="entry name" value="COesterase"/>
    <property type="match status" value="1"/>
</dbReference>
<comment type="caution">
    <text evidence="2">The sequence shown here is derived from an EMBL/GenBank/DDBJ whole genome shotgun (WGS) entry which is preliminary data.</text>
</comment>
<organism evidence="2 3">
    <name type="scientific">Jimgerdemannia flammicorona</name>
    <dbReference type="NCBI Taxonomy" id="994334"/>
    <lineage>
        <taxon>Eukaryota</taxon>
        <taxon>Fungi</taxon>
        <taxon>Fungi incertae sedis</taxon>
        <taxon>Mucoromycota</taxon>
        <taxon>Mucoromycotina</taxon>
        <taxon>Endogonomycetes</taxon>
        <taxon>Endogonales</taxon>
        <taxon>Endogonaceae</taxon>
        <taxon>Jimgerdemannia</taxon>
    </lineage>
</organism>
<dbReference type="AlphaFoldDB" id="A0A433QNQ6"/>
<keyword evidence="3" id="KW-1185">Reference proteome</keyword>
<dbReference type="Proteomes" id="UP000274822">
    <property type="component" value="Unassembled WGS sequence"/>
</dbReference>
<dbReference type="SUPFAM" id="SSF53474">
    <property type="entry name" value="alpha/beta-Hydrolases"/>
    <property type="match status" value="1"/>
</dbReference>